<evidence type="ECO:0000313" key="1">
    <source>
        <dbReference type="EMBL" id="MFD2521910.1"/>
    </source>
</evidence>
<dbReference type="Pfam" id="PF08889">
    <property type="entry name" value="WbqC"/>
    <property type="match status" value="2"/>
</dbReference>
<name>A0ABW5J8K4_9BACT</name>
<reference evidence="2" key="1">
    <citation type="journal article" date="2019" name="Int. J. Syst. Evol. Microbiol.">
        <title>The Global Catalogue of Microorganisms (GCM) 10K type strain sequencing project: providing services to taxonomists for standard genome sequencing and annotation.</title>
        <authorList>
            <consortium name="The Broad Institute Genomics Platform"/>
            <consortium name="The Broad Institute Genome Sequencing Center for Infectious Disease"/>
            <person name="Wu L."/>
            <person name="Ma J."/>
        </authorList>
    </citation>
    <scope>NUCLEOTIDE SEQUENCE [LARGE SCALE GENOMIC DNA]</scope>
    <source>
        <strain evidence="2">KCTC 52344</strain>
    </source>
</reference>
<proteinExistence type="predicted"/>
<sequence length="213" mass="25084">MKDDAKKTVLIDLQYLPSVQFFSTLLHFDEVRLESNEYYVKQSYRNRSYILGANKVEMLIVPVVDGNKKILVRDIQIDYQQRWTDIHWRTIKAAYGKSPFFEFFGDYFQQTLQKKPQFLWDLNYELLTICLKLLQINKTISLTDIYEKDPKNDIFDARCLINPKKDPESGLEYQPVAYQQNFGNEFVPNLSIVDLLFCRGNQSLGILKKSSIK</sequence>
<dbReference type="RefSeq" id="WP_340236185.1">
    <property type="nucleotide sequence ID" value="NZ_JBBEWC010000005.1"/>
</dbReference>
<protein>
    <submittedName>
        <fullName evidence="1">WbqC family protein</fullName>
    </submittedName>
</protein>
<accession>A0ABW5J8K4</accession>
<gene>
    <name evidence="1" type="ORF">ACFSR2_13510</name>
</gene>
<comment type="caution">
    <text evidence="1">The sequence shown here is derived from an EMBL/GenBank/DDBJ whole genome shotgun (WGS) entry which is preliminary data.</text>
</comment>
<dbReference type="Proteomes" id="UP001597510">
    <property type="component" value="Unassembled WGS sequence"/>
</dbReference>
<keyword evidence="2" id="KW-1185">Reference proteome</keyword>
<organism evidence="1 2">
    <name type="scientific">Emticicia soli</name>
    <dbReference type="NCBI Taxonomy" id="2027878"/>
    <lineage>
        <taxon>Bacteria</taxon>
        <taxon>Pseudomonadati</taxon>
        <taxon>Bacteroidota</taxon>
        <taxon>Cytophagia</taxon>
        <taxon>Cytophagales</taxon>
        <taxon>Leadbetterellaceae</taxon>
        <taxon>Emticicia</taxon>
    </lineage>
</organism>
<dbReference type="InterPro" id="IPR014985">
    <property type="entry name" value="WbqC"/>
</dbReference>
<evidence type="ECO:0000313" key="2">
    <source>
        <dbReference type="Proteomes" id="UP001597510"/>
    </source>
</evidence>
<dbReference type="EMBL" id="JBHULC010000011">
    <property type="protein sequence ID" value="MFD2521910.1"/>
    <property type="molecule type" value="Genomic_DNA"/>
</dbReference>